<keyword evidence="2" id="KW-0813">Transport</keyword>
<feature type="compositionally biased region" description="Low complexity" evidence="8">
    <location>
        <begin position="146"/>
        <end position="167"/>
    </location>
</feature>
<evidence type="ECO:0000313" key="9">
    <source>
        <dbReference type="EMBL" id="GAA2236892.1"/>
    </source>
</evidence>
<protein>
    <recommendedName>
        <fullName evidence="11">Sec-independent protein translocase TatB</fullName>
    </recommendedName>
</protein>
<sequence>MFGLTFEKLLLIGVIAVFVLGPERLPGYTQKFAQFIRNLRSMANGAKDRMRDEMGPDFDEVDWKKLDPRQYDPRRIIREALLEDDTPTPAVRPVTRSTNRPAPAYLQHKAKSAGGPVPVTDAAGAAEGAGAAAAVAGVAGGVAGAAALSGVSGGSSDSASTADGDAGLTTFDDTPFPGEVPVTSYDSEAT</sequence>
<evidence type="ECO:0000256" key="6">
    <source>
        <dbReference type="ARBA" id="ARBA00023010"/>
    </source>
</evidence>
<dbReference type="PRINTS" id="PR01506">
    <property type="entry name" value="TATBPROTEIN"/>
</dbReference>
<evidence type="ECO:0000256" key="1">
    <source>
        <dbReference type="ARBA" id="ARBA00004167"/>
    </source>
</evidence>
<keyword evidence="5" id="KW-1133">Transmembrane helix</keyword>
<evidence type="ECO:0000256" key="2">
    <source>
        <dbReference type="ARBA" id="ARBA00022448"/>
    </source>
</evidence>
<evidence type="ECO:0000256" key="5">
    <source>
        <dbReference type="ARBA" id="ARBA00022989"/>
    </source>
</evidence>
<feature type="region of interest" description="Disordered" evidence="8">
    <location>
        <begin position="83"/>
        <end position="102"/>
    </location>
</feature>
<gene>
    <name evidence="9" type="ORF">GCM10009851_22370</name>
</gene>
<evidence type="ECO:0008006" key="11">
    <source>
        <dbReference type="Google" id="ProtNLM"/>
    </source>
</evidence>
<dbReference type="Pfam" id="PF02416">
    <property type="entry name" value="TatA_B_E"/>
    <property type="match status" value="1"/>
</dbReference>
<reference evidence="10" key="1">
    <citation type="journal article" date="2019" name="Int. J. Syst. Evol. Microbiol.">
        <title>The Global Catalogue of Microorganisms (GCM) 10K type strain sequencing project: providing services to taxonomists for standard genome sequencing and annotation.</title>
        <authorList>
            <consortium name="The Broad Institute Genomics Platform"/>
            <consortium name="The Broad Institute Genome Sequencing Center for Infectious Disease"/>
            <person name="Wu L."/>
            <person name="Ma J."/>
        </authorList>
    </citation>
    <scope>NUCLEOTIDE SEQUENCE [LARGE SCALE GENOMIC DNA]</scope>
    <source>
        <strain evidence="10">JCM 16117</strain>
    </source>
</reference>
<keyword evidence="6" id="KW-0811">Translocation</keyword>
<comment type="subcellular location">
    <subcellularLocation>
        <location evidence="1">Membrane</location>
        <topology evidence="1">Single-pass membrane protein</topology>
    </subcellularLocation>
</comment>
<dbReference type="EMBL" id="BAAAQY010000006">
    <property type="protein sequence ID" value="GAA2236892.1"/>
    <property type="molecule type" value="Genomic_DNA"/>
</dbReference>
<evidence type="ECO:0000256" key="3">
    <source>
        <dbReference type="ARBA" id="ARBA00022692"/>
    </source>
</evidence>
<evidence type="ECO:0000256" key="7">
    <source>
        <dbReference type="ARBA" id="ARBA00023136"/>
    </source>
</evidence>
<keyword evidence="10" id="KW-1185">Reference proteome</keyword>
<dbReference type="Proteomes" id="UP001500929">
    <property type="component" value="Unassembled WGS sequence"/>
</dbReference>
<evidence type="ECO:0000256" key="4">
    <source>
        <dbReference type="ARBA" id="ARBA00022927"/>
    </source>
</evidence>
<dbReference type="Gene3D" id="1.20.5.3310">
    <property type="match status" value="1"/>
</dbReference>
<accession>A0ABP5QID6</accession>
<proteinExistence type="predicted"/>
<evidence type="ECO:0000313" key="10">
    <source>
        <dbReference type="Proteomes" id="UP001500929"/>
    </source>
</evidence>
<comment type="caution">
    <text evidence="9">The sequence shown here is derived from an EMBL/GenBank/DDBJ whole genome shotgun (WGS) entry which is preliminary data.</text>
</comment>
<organism evidence="9 10">
    <name type="scientific">Herbiconiux moechotypicola</name>
    <dbReference type="NCBI Taxonomy" id="637393"/>
    <lineage>
        <taxon>Bacteria</taxon>
        <taxon>Bacillati</taxon>
        <taxon>Actinomycetota</taxon>
        <taxon>Actinomycetes</taxon>
        <taxon>Micrococcales</taxon>
        <taxon>Microbacteriaceae</taxon>
        <taxon>Herbiconiux</taxon>
    </lineage>
</organism>
<feature type="region of interest" description="Disordered" evidence="8">
    <location>
        <begin position="146"/>
        <end position="190"/>
    </location>
</feature>
<dbReference type="InterPro" id="IPR003369">
    <property type="entry name" value="TatA/B/E"/>
</dbReference>
<keyword evidence="7" id="KW-0472">Membrane</keyword>
<keyword evidence="4" id="KW-0653">Protein transport</keyword>
<name>A0ABP5QID6_9MICO</name>
<evidence type="ECO:0000256" key="8">
    <source>
        <dbReference type="SAM" id="MobiDB-lite"/>
    </source>
</evidence>
<keyword evidence="3" id="KW-0812">Transmembrane</keyword>